<sequence>MLIHSIVPAVTLLLEPIGAFVATPHHRLERVAAGITLFIIFFRRTAILEYRQSKAYSFAIIRVQDRSREM</sequence>
<name>A0P0R9_ROSAI</name>
<proteinExistence type="predicted"/>
<evidence type="ECO:0000313" key="1">
    <source>
        <dbReference type="EMBL" id="EAV41383.1"/>
    </source>
</evidence>
<dbReference type="EMBL" id="AAUW01000021">
    <property type="protein sequence ID" value="EAV41383.1"/>
    <property type="molecule type" value="Genomic_DNA"/>
</dbReference>
<dbReference type="AlphaFoldDB" id="A0P0R9"/>
<comment type="caution">
    <text evidence="1">The sequence shown here is derived from an EMBL/GenBank/DDBJ whole genome shotgun (WGS) entry which is preliminary data.</text>
</comment>
<gene>
    <name evidence="1" type="ORF">SIAM614_01294</name>
</gene>
<reference evidence="1 2" key="1">
    <citation type="submission" date="2006-05" db="EMBL/GenBank/DDBJ databases">
        <authorList>
            <person name="King G."/>
            <person name="Ferriera S."/>
            <person name="Johnson J."/>
            <person name="Kravitz S."/>
            <person name="Beeson K."/>
            <person name="Sutton G."/>
            <person name="Rogers Y.-H."/>
            <person name="Friedman R."/>
            <person name="Frazier M."/>
            <person name="Venter J.C."/>
        </authorList>
    </citation>
    <scope>NUCLEOTIDE SEQUENCE [LARGE SCALE GENOMIC DNA]</scope>
    <source>
        <strain evidence="2">ATCC 25650 / DSM 13394 / JCM 20685 / NBRC 16684 / NCIMB 2208 / IAM 12614 / B1</strain>
    </source>
</reference>
<organism evidence="1 2">
    <name type="scientific">Roseibium aggregatum (strain ATCC 25650 / DSM 13394 / JCM 20685 / NBRC 16684 / NCIMB 2208 / IAM 12614 / B1)</name>
    <name type="common">Stappia aggregata</name>
    <dbReference type="NCBI Taxonomy" id="384765"/>
    <lineage>
        <taxon>Bacteria</taxon>
        <taxon>Pseudomonadati</taxon>
        <taxon>Pseudomonadota</taxon>
        <taxon>Alphaproteobacteria</taxon>
        <taxon>Hyphomicrobiales</taxon>
        <taxon>Stappiaceae</taxon>
        <taxon>Roseibium</taxon>
    </lineage>
</organism>
<protein>
    <submittedName>
        <fullName evidence="1">Uncharacterized protein</fullName>
    </submittedName>
</protein>
<dbReference type="Proteomes" id="UP000004848">
    <property type="component" value="Unassembled WGS sequence"/>
</dbReference>
<evidence type="ECO:0000313" key="2">
    <source>
        <dbReference type="Proteomes" id="UP000004848"/>
    </source>
</evidence>
<accession>A0P0R9</accession>